<dbReference type="WBParaSite" id="GPUH_0002058401-mRNA-1">
    <property type="protein sequence ID" value="GPUH_0002058401-mRNA-1"/>
    <property type="gene ID" value="GPUH_0002058401"/>
</dbReference>
<name>A0A183EHW8_9BILA</name>
<evidence type="ECO:0000313" key="3">
    <source>
        <dbReference type="WBParaSite" id="GPUH_0002058401-mRNA-1"/>
    </source>
</evidence>
<dbReference type="Proteomes" id="UP000271098">
    <property type="component" value="Unassembled WGS sequence"/>
</dbReference>
<proteinExistence type="predicted"/>
<dbReference type="AlphaFoldDB" id="A0A183EHW8"/>
<keyword evidence="2" id="KW-1185">Reference proteome</keyword>
<accession>A0A183EHW8</accession>
<sequence>MGDWVAVAGVQKGSKSAAYEVIDLPSLIKAEMPTKVEQETVLLLSEVKPERIDGDDFYGSSPMLGTVVGPAVAVAAKKGGCVAAWCCPRIGPEFEIFWEAIEFMATASNRDRTNDVNDGRKVRFNGNCKVHYFDGENITENGVHPFREITEMQNQNTVKMGLRRQNITLLQLDKVKLTVSSECQ</sequence>
<protein>
    <submittedName>
        <fullName evidence="3">CN hydrolase domain-containing protein</fullName>
    </submittedName>
</protein>
<dbReference type="EMBL" id="UYRT01090662">
    <property type="protein sequence ID" value="VDN36300.1"/>
    <property type="molecule type" value="Genomic_DNA"/>
</dbReference>
<evidence type="ECO:0000313" key="2">
    <source>
        <dbReference type="Proteomes" id="UP000271098"/>
    </source>
</evidence>
<organism evidence="3">
    <name type="scientific">Gongylonema pulchrum</name>
    <dbReference type="NCBI Taxonomy" id="637853"/>
    <lineage>
        <taxon>Eukaryota</taxon>
        <taxon>Metazoa</taxon>
        <taxon>Ecdysozoa</taxon>
        <taxon>Nematoda</taxon>
        <taxon>Chromadorea</taxon>
        <taxon>Rhabditida</taxon>
        <taxon>Spirurina</taxon>
        <taxon>Spiruromorpha</taxon>
        <taxon>Spiruroidea</taxon>
        <taxon>Gongylonematidae</taxon>
        <taxon>Gongylonema</taxon>
    </lineage>
</organism>
<evidence type="ECO:0000313" key="1">
    <source>
        <dbReference type="EMBL" id="VDN36300.1"/>
    </source>
</evidence>
<reference evidence="1 2" key="2">
    <citation type="submission" date="2018-11" db="EMBL/GenBank/DDBJ databases">
        <authorList>
            <consortium name="Pathogen Informatics"/>
        </authorList>
    </citation>
    <scope>NUCLEOTIDE SEQUENCE [LARGE SCALE GENOMIC DNA]</scope>
</reference>
<reference evidence="3" key="1">
    <citation type="submission" date="2016-06" db="UniProtKB">
        <authorList>
            <consortium name="WormBaseParasite"/>
        </authorList>
    </citation>
    <scope>IDENTIFICATION</scope>
</reference>
<gene>
    <name evidence="1" type="ORF">GPUH_LOCUS20560</name>
</gene>